<feature type="compositionally biased region" description="Polar residues" evidence="1">
    <location>
        <begin position="531"/>
        <end position="549"/>
    </location>
</feature>
<feature type="chain" id="PRO_5026313061" evidence="2">
    <location>
        <begin position="21"/>
        <end position="1182"/>
    </location>
</feature>
<dbReference type="GO" id="GO:1902412">
    <property type="term" value="P:regulation of mitotic cytokinesis"/>
    <property type="evidence" value="ECO:0007669"/>
    <property type="project" value="InterPro"/>
</dbReference>
<dbReference type="OrthoDB" id="5346713at2759"/>
<sequence>MNFLWTPTLCASATVVGVSAVGFAFGRQDYHSPVSHPNTAPTKRKQSSEPTSRLMPPDPSQAQRARTAHGSSSNATTPSPSADNTSSRPPSRLSNDGRTRTRKARRMTVADAPALKRQEVERAEGSASEDVTSEFGARLTLRTRPSWMKRLSAMSSRSTSPSPSPRPESPAVAASFTSAGFSQSGSTVPMVGSRPSPLPPNKLVKRTSSQRIPFEPPPGARRPTLRRPATSHQRLGNLHALTRITDYHHPETVESEPEDALRRSERHETRWRQYFNVKVSRRGTVTRKRNSSGDTKGIRRILPDSRYFPTLITAKSVLTSSFDVEDYSSSDVESILPDSRPHSAFGFEHVVLMSRESGPTSPRDVPGKSNANGGTQEGHEDSAPARRSFSFHDLLPLGSRRPSSSKGNKPFRLTRKAGRRAQSEPLVASSRDPSASPPENKAKRRDITDPGIFHIDIPRAQGDNDDARNTHELNASLGPLPSPPLTFASSFHSKSSHLEGNSRPTSRHGYTLGPLTLDQMSHSPILPQASLRPSNYSTAPSEQTSTLVGSDTEARGVNSGDESDVDYGSETVFDSIRTRGARSTSGPRKPRIESIFDEASTGARAMGSTFHDAQPSGLFSDPDMVIRKSHDIIEEEESVGTPVRTVRSDRADNGSPTARRVTTRSPFPPSLTLTTSQPDMPKPLSLGTLEYDDPLVEEDEESRWSCFDEQEHDGRSIEGSDDGWARITEGVSTPTRLTPNLLRLRSSLSHMATTPLRSDRDSDSRDSRRETRSHLFDWSEQPTEKSPGSGSPQRPKTVHGKKDTDRGSRSVGRRAPSGLHARSQSVPVVPDIAGKRDTVITNKFGTWGVGSKGVSEDWDDDFDFGEKGMGPVGPRDEKRIDSGVAMHIPQTIRERQANVMTNIGLIREFGLLIEELKSLRRHAVTLGLLERPGANVWVQIDSMIDLADQDAEDPVAPNSSPPSSPILDDSFDEQADGAGEFTVRKAGRITGRHDPTPGVIPSNARNRRKSVLPTDDVFSVDHPQPSKEVTKENVAPIITRPRKDSEAMARSVIEALQKRRGFSSSEISLHPAATSKNPVKFGTDTLRHIVPYVNNLVYKAKDQIRDAEGFDLSREPSPKRPELHDPAFSQQLFKTPTSDSPSSRKGRQSRSSNNALSPPPDDGLGLQGIDDITAQTKLMTVM</sequence>
<feature type="region of interest" description="Disordered" evidence="1">
    <location>
        <begin position="951"/>
        <end position="1004"/>
    </location>
</feature>
<evidence type="ECO:0000256" key="1">
    <source>
        <dbReference type="SAM" id="MobiDB-lite"/>
    </source>
</evidence>
<feature type="compositionally biased region" description="Basic and acidic residues" evidence="1">
    <location>
        <begin position="1111"/>
        <end position="1125"/>
    </location>
</feature>
<feature type="compositionally biased region" description="Polar residues" evidence="1">
    <location>
        <begin position="1128"/>
        <end position="1155"/>
    </location>
</feature>
<feature type="compositionally biased region" description="Low complexity" evidence="1">
    <location>
        <begin position="394"/>
        <end position="405"/>
    </location>
</feature>
<feature type="region of interest" description="Disordered" evidence="1">
    <location>
        <begin position="1111"/>
        <end position="1170"/>
    </location>
</feature>
<dbReference type="AlphaFoldDB" id="A0A6G1HZ44"/>
<dbReference type="GO" id="GO:0005096">
    <property type="term" value="F:GTPase activator activity"/>
    <property type="evidence" value="ECO:0007669"/>
    <property type="project" value="InterPro"/>
</dbReference>
<dbReference type="EMBL" id="ML996693">
    <property type="protein sequence ID" value="KAF2401300.1"/>
    <property type="molecule type" value="Genomic_DNA"/>
</dbReference>
<accession>A0A6G1HZ44</accession>
<feature type="compositionally biased region" description="Polar residues" evidence="1">
    <location>
        <begin position="83"/>
        <end position="96"/>
    </location>
</feature>
<feature type="region of interest" description="Disordered" evidence="1">
    <location>
        <begin position="151"/>
        <end position="231"/>
    </location>
</feature>
<feature type="compositionally biased region" description="Low complexity" evidence="1">
    <location>
        <begin position="152"/>
        <end position="161"/>
    </location>
</feature>
<feature type="region of interest" description="Disordered" evidence="1">
    <location>
        <begin position="356"/>
        <end position="567"/>
    </location>
</feature>
<name>A0A6G1HZ44_9PEZI</name>
<organism evidence="3 4">
    <name type="scientific">Trichodelitschia bisporula</name>
    <dbReference type="NCBI Taxonomy" id="703511"/>
    <lineage>
        <taxon>Eukaryota</taxon>
        <taxon>Fungi</taxon>
        <taxon>Dikarya</taxon>
        <taxon>Ascomycota</taxon>
        <taxon>Pezizomycotina</taxon>
        <taxon>Dothideomycetes</taxon>
        <taxon>Dothideomycetes incertae sedis</taxon>
        <taxon>Phaeotrichales</taxon>
        <taxon>Phaeotrichaceae</taxon>
        <taxon>Trichodelitschia</taxon>
    </lineage>
</organism>
<keyword evidence="2" id="KW-0732">Signal</keyword>
<gene>
    <name evidence="3" type="ORF">EJ06DRAFT_385546</name>
</gene>
<feature type="compositionally biased region" description="Polar residues" evidence="1">
    <location>
        <begin position="176"/>
        <end position="187"/>
    </location>
</feature>
<feature type="compositionally biased region" description="Polar residues" evidence="1">
    <location>
        <begin position="780"/>
        <end position="794"/>
    </location>
</feature>
<keyword evidence="4" id="KW-1185">Reference proteome</keyword>
<feature type="compositionally biased region" description="Low complexity" evidence="1">
    <location>
        <begin position="71"/>
        <end position="82"/>
    </location>
</feature>
<evidence type="ECO:0000313" key="4">
    <source>
        <dbReference type="Proteomes" id="UP000799640"/>
    </source>
</evidence>
<feature type="compositionally biased region" description="Polar residues" evidence="1">
    <location>
        <begin position="487"/>
        <end position="504"/>
    </location>
</feature>
<protein>
    <submittedName>
        <fullName evidence="3">Uncharacterized protein</fullName>
    </submittedName>
</protein>
<dbReference type="InterPro" id="IPR045342">
    <property type="entry name" value="Etd1"/>
</dbReference>
<feature type="region of interest" description="Disordered" evidence="1">
    <location>
        <begin position="30"/>
        <end position="137"/>
    </location>
</feature>
<dbReference type="Proteomes" id="UP000799640">
    <property type="component" value="Unassembled WGS sequence"/>
</dbReference>
<reference evidence="3" key="1">
    <citation type="journal article" date="2020" name="Stud. Mycol.">
        <title>101 Dothideomycetes genomes: a test case for predicting lifestyles and emergence of pathogens.</title>
        <authorList>
            <person name="Haridas S."/>
            <person name="Albert R."/>
            <person name="Binder M."/>
            <person name="Bloem J."/>
            <person name="Labutti K."/>
            <person name="Salamov A."/>
            <person name="Andreopoulos B."/>
            <person name="Baker S."/>
            <person name="Barry K."/>
            <person name="Bills G."/>
            <person name="Bluhm B."/>
            <person name="Cannon C."/>
            <person name="Castanera R."/>
            <person name="Culley D."/>
            <person name="Daum C."/>
            <person name="Ezra D."/>
            <person name="Gonzalez J."/>
            <person name="Henrissat B."/>
            <person name="Kuo A."/>
            <person name="Liang C."/>
            <person name="Lipzen A."/>
            <person name="Lutzoni F."/>
            <person name="Magnuson J."/>
            <person name="Mondo S."/>
            <person name="Nolan M."/>
            <person name="Ohm R."/>
            <person name="Pangilinan J."/>
            <person name="Park H.-J."/>
            <person name="Ramirez L."/>
            <person name="Alfaro M."/>
            <person name="Sun H."/>
            <person name="Tritt A."/>
            <person name="Yoshinaga Y."/>
            <person name="Zwiers L.-H."/>
            <person name="Turgeon B."/>
            <person name="Goodwin S."/>
            <person name="Spatafora J."/>
            <person name="Crous P."/>
            <person name="Grigoriev I."/>
        </authorList>
    </citation>
    <scope>NUCLEOTIDE SEQUENCE</scope>
    <source>
        <strain evidence="3">CBS 262.69</strain>
    </source>
</reference>
<feature type="region of interest" description="Disordered" evidence="1">
    <location>
        <begin position="745"/>
        <end position="826"/>
    </location>
</feature>
<feature type="compositionally biased region" description="Acidic residues" evidence="1">
    <location>
        <begin position="690"/>
        <end position="701"/>
    </location>
</feature>
<proteinExistence type="predicted"/>
<evidence type="ECO:0000313" key="3">
    <source>
        <dbReference type="EMBL" id="KAF2401300.1"/>
    </source>
</evidence>
<feature type="compositionally biased region" description="Basic and acidic residues" evidence="1">
    <location>
        <begin position="757"/>
        <end position="777"/>
    </location>
</feature>
<feature type="region of interest" description="Disordered" evidence="1">
    <location>
        <begin position="637"/>
        <end position="732"/>
    </location>
</feature>
<feature type="signal peptide" evidence="2">
    <location>
        <begin position="1"/>
        <end position="20"/>
    </location>
</feature>
<dbReference type="Pfam" id="PF20162">
    <property type="entry name" value="Etd1"/>
    <property type="match status" value="1"/>
</dbReference>
<evidence type="ECO:0000256" key="2">
    <source>
        <dbReference type="SAM" id="SignalP"/>
    </source>
</evidence>
<feature type="compositionally biased region" description="Basic and acidic residues" evidence="1">
    <location>
        <begin position="114"/>
        <end position="124"/>
    </location>
</feature>